<organism evidence="1 2">
    <name type="scientific">Allorhizobium ampelinum (strain ATCC BAA-846 / DSM 112012 / S4)</name>
    <name type="common">Agrobacterium vitis (strain S4)</name>
    <dbReference type="NCBI Taxonomy" id="311402"/>
    <lineage>
        <taxon>Bacteria</taxon>
        <taxon>Pseudomonadati</taxon>
        <taxon>Pseudomonadota</taxon>
        <taxon>Alphaproteobacteria</taxon>
        <taxon>Hyphomicrobiales</taxon>
        <taxon>Rhizobiaceae</taxon>
        <taxon>Rhizobium/Agrobacterium group</taxon>
        <taxon>Allorhizobium</taxon>
        <taxon>Allorhizobium ampelinum</taxon>
    </lineage>
</organism>
<accession>B9JYW7</accession>
<reference evidence="1 2" key="1">
    <citation type="journal article" date="2009" name="J. Bacteriol.">
        <title>Genome sequences of three Agrobacterium biovars help elucidate the evolution of multichromosome genomes in bacteria.</title>
        <authorList>
            <person name="Slater S.C."/>
            <person name="Goldman B.S."/>
            <person name="Goodner B."/>
            <person name="Setubal J.C."/>
            <person name="Farrand S.K."/>
            <person name="Nester E.W."/>
            <person name="Burr T.J."/>
            <person name="Banta L."/>
            <person name="Dickerman A.W."/>
            <person name="Paulsen I."/>
            <person name="Otten L."/>
            <person name="Suen G."/>
            <person name="Welch R."/>
            <person name="Almeida N.F."/>
            <person name="Arnold F."/>
            <person name="Burton O.T."/>
            <person name="Du Z."/>
            <person name="Ewing A."/>
            <person name="Godsy E."/>
            <person name="Heisel S."/>
            <person name="Houmiel K.L."/>
            <person name="Jhaveri J."/>
            <person name="Lu J."/>
            <person name="Miller N.M."/>
            <person name="Norton S."/>
            <person name="Chen Q."/>
            <person name="Phoolcharoen W."/>
            <person name="Ohlin V."/>
            <person name="Ondrusek D."/>
            <person name="Pride N."/>
            <person name="Stricklin S.L."/>
            <person name="Sun J."/>
            <person name="Wheeler C."/>
            <person name="Wilson L."/>
            <person name="Zhu H."/>
            <person name="Wood D.W."/>
        </authorList>
    </citation>
    <scope>NUCLEOTIDE SEQUENCE [LARGE SCALE GENOMIC DNA]</scope>
    <source>
        <strain evidence="2">S4 / ATCC BAA-846</strain>
    </source>
</reference>
<dbReference type="eggNOG" id="ENOG5033ZAZ">
    <property type="taxonomic scope" value="Bacteria"/>
</dbReference>
<dbReference type="HOGENOM" id="CLU_058612_0_0_5"/>
<protein>
    <submittedName>
        <fullName evidence="1">Uncharacterized protein</fullName>
    </submittedName>
</protein>
<proteinExistence type="predicted"/>
<name>B9JYW7_ALLAM</name>
<dbReference type="KEGG" id="avi:Avi_3084"/>
<keyword evidence="2" id="KW-1185">Reference proteome</keyword>
<evidence type="ECO:0000313" key="2">
    <source>
        <dbReference type="Proteomes" id="UP000001596"/>
    </source>
</evidence>
<dbReference type="EMBL" id="CP000633">
    <property type="protein sequence ID" value="ACM37213.1"/>
    <property type="molecule type" value="Genomic_DNA"/>
</dbReference>
<evidence type="ECO:0000313" key="1">
    <source>
        <dbReference type="EMBL" id="ACM37213.1"/>
    </source>
</evidence>
<dbReference type="AlphaFoldDB" id="B9JYW7"/>
<sequence>MNGTMSDHPIFGECSKCNGRVLEPIRPLHKHLHIRCSSCGAVARHSLPDLDKKVIYLDQFAWSELFNIYTGERCSRDHGDFFRSLYDQLEKLVRLQQVVLPHSNIHLDESAVGRDSIGLIKFIEHFGGDIQFVKSTQIDLNQVVDAAVSYFNGGPVVTEFPIDDALETPRNVWLPLWHVTIERDYSEVSDLIRGERDRLFAQVEKLREKWSQQSFEAILDYELNGWVKEKFSTLSAAIRQQSDSDPLVAYSGHNAPIIEEVYYLEREMLENGIPKSAWLENISAFWGSEHYKSLPHLRLSSYLFAALGREATLKAKKIFNKGMMNDVRMISSYAPYVHAMIIDQASEALLQQKELKAALCYRAEIFSLKTKESFLRYLKNIEEQTPESVREYSSIIYGEPEA</sequence>
<gene>
    <name evidence="1" type="ordered locus">Avi_3084</name>
</gene>
<dbReference type="Proteomes" id="UP000001596">
    <property type="component" value="Chromosome 1"/>
</dbReference>